<dbReference type="EMBL" id="NBNE01009609">
    <property type="protein sequence ID" value="OWY98226.1"/>
    <property type="molecule type" value="Genomic_DNA"/>
</dbReference>
<gene>
    <name evidence="1" type="ORF">PHMEG_00031054</name>
</gene>
<sequence>MFVAPKLAGNQALRVLLKLGRFHVNISADNDGAEEITLFRLRDSAPPTDTSRCFDEMVDDATSKARYRFTIQQLRILAIKLQLPHDGIITSAGDRVGRVEALAMVCRRLSEASKLLTVASEFGRSTAAYSRIVSATHKDILYFHEFLIKTRIEDYCTTIHAAGSPIQSCWGFIDGTKQYISRPSAREKSNIPNENLQRSVFNGHPRRHCFNWQSIQAPDGIIVS</sequence>
<dbReference type="Proteomes" id="UP000198211">
    <property type="component" value="Unassembled WGS sequence"/>
</dbReference>
<name>A0A225V070_9STRA</name>
<evidence type="ECO:0008006" key="3">
    <source>
        <dbReference type="Google" id="ProtNLM"/>
    </source>
</evidence>
<keyword evidence="2" id="KW-1185">Reference proteome</keyword>
<dbReference type="STRING" id="4795.A0A225V070"/>
<dbReference type="AlphaFoldDB" id="A0A225V070"/>
<organism evidence="1 2">
    <name type="scientific">Phytophthora megakarya</name>
    <dbReference type="NCBI Taxonomy" id="4795"/>
    <lineage>
        <taxon>Eukaryota</taxon>
        <taxon>Sar</taxon>
        <taxon>Stramenopiles</taxon>
        <taxon>Oomycota</taxon>
        <taxon>Peronosporomycetes</taxon>
        <taxon>Peronosporales</taxon>
        <taxon>Peronosporaceae</taxon>
        <taxon>Phytophthora</taxon>
    </lineage>
</organism>
<dbReference type="OrthoDB" id="125848at2759"/>
<reference evidence="2" key="1">
    <citation type="submission" date="2017-03" db="EMBL/GenBank/DDBJ databases">
        <title>Phytopthora megakarya and P. palmivora, two closely related causual agents of cacao black pod achieved similar genome size and gene model numbers by different mechanisms.</title>
        <authorList>
            <person name="Ali S."/>
            <person name="Shao J."/>
            <person name="Larry D.J."/>
            <person name="Kronmiller B."/>
            <person name="Shen D."/>
            <person name="Strem M.D."/>
            <person name="Melnick R.L."/>
            <person name="Guiltinan M.J."/>
            <person name="Tyler B.M."/>
            <person name="Meinhardt L.W."/>
            <person name="Bailey B.A."/>
        </authorList>
    </citation>
    <scope>NUCLEOTIDE SEQUENCE [LARGE SCALE GENOMIC DNA]</scope>
    <source>
        <strain evidence="2">zdho120</strain>
    </source>
</reference>
<protein>
    <recommendedName>
        <fullName evidence="3">DDE Tnp4 domain-containing protein</fullName>
    </recommendedName>
</protein>
<evidence type="ECO:0000313" key="1">
    <source>
        <dbReference type="EMBL" id="OWY98226.1"/>
    </source>
</evidence>
<feature type="non-terminal residue" evidence="1">
    <location>
        <position position="224"/>
    </location>
</feature>
<proteinExistence type="predicted"/>
<accession>A0A225V070</accession>
<evidence type="ECO:0000313" key="2">
    <source>
        <dbReference type="Proteomes" id="UP000198211"/>
    </source>
</evidence>
<comment type="caution">
    <text evidence="1">The sequence shown here is derived from an EMBL/GenBank/DDBJ whole genome shotgun (WGS) entry which is preliminary data.</text>
</comment>